<evidence type="ECO:0000313" key="3">
    <source>
        <dbReference type="EMBL" id="ORY61038.1"/>
    </source>
</evidence>
<dbReference type="Proteomes" id="UP000193689">
    <property type="component" value="Unassembled WGS sequence"/>
</dbReference>
<dbReference type="EMBL" id="MCFJ01000011">
    <property type="protein sequence ID" value="ORY61038.1"/>
    <property type="molecule type" value="Genomic_DNA"/>
</dbReference>
<organism evidence="3 4">
    <name type="scientific">Pseudomassariella vexata</name>
    <dbReference type="NCBI Taxonomy" id="1141098"/>
    <lineage>
        <taxon>Eukaryota</taxon>
        <taxon>Fungi</taxon>
        <taxon>Dikarya</taxon>
        <taxon>Ascomycota</taxon>
        <taxon>Pezizomycotina</taxon>
        <taxon>Sordariomycetes</taxon>
        <taxon>Xylariomycetidae</taxon>
        <taxon>Amphisphaeriales</taxon>
        <taxon>Pseudomassariaceae</taxon>
        <taxon>Pseudomassariella</taxon>
    </lineage>
</organism>
<dbReference type="OrthoDB" id="2444174at2759"/>
<sequence>MSTTLLPFLYQTRTMLRPRQVPVAALRRSFHSARPCLAPKKRKDPGTDIPFADDNLREYIPVENVDGEETPLRGTITPTERGIFDRIFADIAARGLRPRQQHQNPPSQPPTAKAQRSINMILESAAADIDFSKRPSSIVSPAVEAGAAKDRIKALQRFPPSLRAAARKSLDLMEPMQSGARMPGAPSVYSLAEGGGNGTHAAEWMIKDKMRQAELDAQREPERRRVEDLMYAAKSDFELWQIMEREVFTLPEKLGIRSPQPDARSTGDNRTKASKISNKEQKQQQQGLKEDEEISWKRSAEAVDGTEHRLNLYVYGPLYPQFLLLGLRLLDTSFTASSPLALSVLPRIKELGLESFILGVSTPFYNELLEIFYGRHGDLSKMLDLMEEMRHAGLYFDQGTLSILNRVQEQTSMLARGAFGTLAKAVMTMPEYEKSVRDRMSYWHAHVDESVKQREIDLDHSKLATSGIAVDI</sequence>
<protein>
    <recommendedName>
        <fullName evidence="2">Mtf2-like C-terminal domain-containing protein</fullName>
    </recommendedName>
</protein>
<reference evidence="3 4" key="1">
    <citation type="submission" date="2016-07" db="EMBL/GenBank/DDBJ databases">
        <title>Pervasive Adenine N6-methylation of Active Genes in Fungi.</title>
        <authorList>
            <consortium name="DOE Joint Genome Institute"/>
            <person name="Mondo S.J."/>
            <person name="Dannebaum R.O."/>
            <person name="Kuo R.C."/>
            <person name="Labutti K."/>
            <person name="Haridas S."/>
            <person name="Kuo A."/>
            <person name="Salamov A."/>
            <person name="Ahrendt S.R."/>
            <person name="Lipzen A."/>
            <person name="Sullivan W."/>
            <person name="Andreopoulos W.B."/>
            <person name="Clum A."/>
            <person name="Lindquist E."/>
            <person name="Daum C."/>
            <person name="Ramamoorthy G.K."/>
            <person name="Gryganskyi A."/>
            <person name="Culley D."/>
            <person name="Magnuson J.K."/>
            <person name="James T.Y."/>
            <person name="O'Malley M.A."/>
            <person name="Stajich J.E."/>
            <person name="Spatafora J.W."/>
            <person name="Visel A."/>
            <person name="Grigoriev I.V."/>
        </authorList>
    </citation>
    <scope>NUCLEOTIDE SEQUENCE [LARGE SCALE GENOMIC DNA]</scope>
    <source>
        <strain evidence="3 4">CBS 129021</strain>
    </source>
</reference>
<feature type="compositionally biased region" description="Basic and acidic residues" evidence="1">
    <location>
        <begin position="265"/>
        <end position="282"/>
    </location>
</feature>
<dbReference type="InterPro" id="IPR043837">
    <property type="entry name" value="Mtf2-like_C"/>
</dbReference>
<proteinExistence type="predicted"/>
<dbReference type="InParanoid" id="A0A1Y2DP32"/>
<keyword evidence="4" id="KW-1185">Reference proteome</keyword>
<dbReference type="InterPro" id="IPR040009">
    <property type="entry name" value="Mtf2/C5D6.12-like"/>
</dbReference>
<gene>
    <name evidence="3" type="ORF">BCR38DRAFT_443289</name>
</gene>
<comment type="caution">
    <text evidence="3">The sequence shown here is derived from an EMBL/GenBank/DDBJ whole genome shotgun (WGS) entry which is preliminary data.</text>
</comment>
<evidence type="ECO:0000259" key="2">
    <source>
        <dbReference type="Pfam" id="PF19189"/>
    </source>
</evidence>
<dbReference type="RefSeq" id="XP_040713265.1">
    <property type="nucleotide sequence ID" value="XM_040860867.1"/>
</dbReference>
<feature type="domain" description="Mtf2-like C-terminal" evidence="2">
    <location>
        <begin position="228"/>
        <end position="453"/>
    </location>
</feature>
<dbReference type="Pfam" id="PF19189">
    <property type="entry name" value="Mtf2"/>
    <property type="match status" value="1"/>
</dbReference>
<dbReference type="AlphaFoldDB" id="A0A1Y2DP32"/>
<evidence type="ECO:0000313" key="4">
    <source>
        <dbReference type="Proteomes" id="UP000193689"/>
    </source>
</evidence>
<feature type="region of interest" description="Disordered" evidence="1">
    <location>
        <begin position="253"/>
        <end position="293"/>
    </location>
</feature>
<dbReference type="GeneID" id="63777079"/>
<accession>A0A1Y2DP32</accession>
<dbReference type="PANTHER" id="PTHR39468">
    <property type="entry name" value="CHROMOSOME 7, WHOLE GENOME SHOTGUN SEQUENCE"/>
    <property type="match status" value="1"/>
</dbReference>
<evidence type="ECO:0000256" key="1">
    <source>
        <dbReference type="SAM" id="MobiDB-lite"/>
    </source>
</evidence>
<dbReference type="PANTHER" id="PTHR39468:SF1">
    <property type="entry name" value="MTF2-LIKE C-TERMINAL DOMAIN-CONTAINING PROTEIN"/>
    <property type="match status" value="1"/>
</dbReference>
<dbReference type="GO" id="GO:0005739">
    <property type="term" value="C:mitochondrion"/>
    <property type="evidence" value="ECO:0007669"/>
    <property type="project" value="InterPro"/>
</dbReference>
<dbReference type="STRING" id="1141098.A0A1Y2DP32"/>
<name>A0A1Y2DP32_9PEZI</name>